<dbReference type="RefSeq" id="WP_169422953.1">
    <property type="nucleotide sequence ID" value="NZ_JABBFX010000006.1"/>
</dbReference>
<dbReference type="EC" id="2.7.13.3" evidence="2"/>
<gene>
    <name evidence="8" type="ORF">HHL11_33100</name>
</gene>
<evidence type="ECO:0000259" key="7">
    <source>
        <dbReference type="PROSITE" id="PS50109"/>
    </source>
</evidence>
<reference evidence="8 9" key="1">
    <citation type="submission" date="2020-04" db="EMBL/GenBank/DDBJ databases">
        <title>Ramlibacter sp. G-1-2-2 isolated from soil.</title>
        <authorList>
            <person name="Dahal R.H."/>
        </authorList>
    </citation>
    <scope>NUCLEOTIDE SEQUENCE [LARGE SCALE GENOMIC DNA]</scope>
    <source>
        <strain evidence="8 9">G-1-2-2</strain>
    </source>
</reference>
<dbReference type="PANTHER" id="PTHR44936">
    <property type="entry name" value="SENSOR PROTEIN CREC"/>
    <property type="match status" value="1"/>
</dbReference>
<comment type="caution">
    <text evidence="8">The sequence shown here is derived from an EMBL/GenBank/DDBJ whole genome shotgun (WGS) entry which is preliminary data.</text>
</comment>
<dbReference type="SUPFAM" id="SSF55874">
    <property type="entry name" value="ATPase domain of HSP90 chaperone/DNA topoisomerase II/histidine kinase"/>
    <property type="match status" value="1"/>
</dbReference>
<keyword evidence="5 8" id="KW-0418">Kinase</keyword>
<evidence type="ECO:0000313" key="9">
    <source>
        <dbReference type="Proteomes" id="UP000541185"/>
    </source>
</evidence>
<dbReference type="InterPro" id="IPR003594">
    <property type="entry name" value="HATPase_dom"/>
</dbReference>
<evidence type="ECO:0000256" key="3">
    <source>
        <dbReference type="ARBA" id="ARBA00022679"/>
    </source>
</evidence>
<dbReference type="EMBL" id="JABBFX010000006">
    <property type="protein sequence ID" value="NML48620.1"/>
    <property type="molecule type" value="Genomic_DNA"/>
</dbReference>
<keyword evidence="3" id="KW-0808">Transferase</keyword>
<feature type="domain" description="Histidine kinase" evidence="7">
    <location>
        <begin position="164"/>
        <end position="375"/>
    </location>
</feature>
<dbReference type="AlphaFoldDB" id="A0A848HGN6"/>
<accession>A0A848HGN6</accession>
<dbReference type="PRINTS" id="PR00344">
    <property type="entry name" value="BCTRLSENSOR"/>
</dbReference>
<dbReference type="GO" id="GO:0005524">
    <property type="term" value="F:ATP binding"/>
    <property type="evidence" value="ECO:0007669"/>
    <property type="project" value="UniProtKB-KW"/>
</dbReference>
<name>A0A848HGN6_9BURK</name>
<dbReference type="SMART" id="SM00387">
    <property type="entry name" value="HATPase_c"/>
    <property type="match status" value="1"/>
</dbReference>
<dbReference type="InterPro" id="IPR036890">
    <property type="entry name" value="HATPase_C_sf"/>
</dbReference>
<keyword evidence="9" id="KW-1185">Reference proteome</keyword>
<comment type="catalytic activity">
    <reaction evidence="1">
        <text>ATP + protein L-histidine = ADP + protein N-phospho-L-histidine.</text>
        <dbReference type="EC" id="2.7.13.3"/>
    </reaction>
</comment>
<dbReference type="InterPro" id="IPR004358">
    <property type="entry name" value="Sig_transdc_His_kin-like_C"/>
</dbReference>
<dbReference type="InterPro" id="IPR050980">
    <property type="entry name" value="2C_sensor_his_kinase"/>
</dbReference>
<dbReference type="Pfam" id="PF02518">
    <property type="entry name" value="HATPase_c"/>
    <property type="match status" value="1"/>
</dbReference>
<dbReference type="Proteomes" id="UP000541185">
    <property type="component" value="Unassembled WGS sequence"/>
</dbReference>
<keyword evidence="6" id="KW-0067">ATP-binding</keyword>
<protein>
    <recommendedName>
        <fullName evidence="2">histidine kinase</fullName>
        <ecNumber evidence="2">2.7.13.3</ecNumber>
    </recommendedName>
</protein>
<dbReference type="InterPro" id="IPR005467">
    <property type="entry name" value="His_kinase_dom"/>
</dbReference>
<evidence type="ECO:0000256" key="5">
    <source>
        <dbReference type="ARBA" id="ARBA00022777"/>
    </source>
</evidence>
<keyword evidence="4" id="KW-0547">Nucleotide-binding</keyword>
<dbReference type="GO" id="GO:0004673">
    <property type="term" value="F:protein histidine kinase activity"/>
    <property type="evidence" value="ECO:0007669"/>
    <property type="project" value="UniProtKB-EC"/>
</dbReference>
<evidence type="ECO:0000313" key="8">
    <source>
        <dbReference type="EMBL" id="NML48620.1"/>
    </source>
</evidence>
<dbReference type="PANTHER" id="PTHR44936:SF10">
    <property type="entry name" value="SENSOR PROTEIN RSTB"/>
    <property type="match status" value="1"/>
</dbReference>
<dbReference type="Gene3D" id="3.30.565.10">
    <property type="entry name" value="Histidine kinase-like ATPase, C-terminal domain"/>
    <property type="match status" value="1"/>
</dbReference>
<evidence type="ECO:0000256" key="4">
    <source>
        <dbReference type="ARBA" id="ARBA00022741"/>
    </source>
</evidence>
<evidence type="ECO:0000256" key="2">
    <source>
        <dbReference type="ARBA" id="ARBA00012438"/>
    </source>
</evidence>
<evidence type="ECO:0000256" key="1">
    <source>
        <dbReference type="ARBA" id="ARBA00000085"/>
    </source>
</evidence>
<proteinExistence type="predicted"/>
<sequence>MEEFLIHNREQLCESCKAKVAQRPLRAATPEQLKNGVPMFLDQLIRTLEAEKADRPAESLRISGASGGWSSDPSEMGAAAALHGRQLLELGYTVDQVVHDYGDLCQAITDLAVERDAPFSVGEFRTLNRCLDNAIADAVTAFSAQRDAAQSLRAATESNERLGFLLHELRNSLLSGRLAFTALESGQLPVTGATGGVLKRSLEALAALVKHALDEVRVDAHLSREPVVFFVAEFIADAGSAAMLDADARGCSFTVREIDPGLEVEGERQILMGALMNLLQNAFKFTRPQTEVSLNAFASDDGGVLIEVADHCGGLAPGFSESMFRPFSRGPQDKSGLGLGLCIARANVEGAGGNLTVRNVPGSGCVFTIRLARHARPGAVAGTSEPTDDAN</sequence>
<organism evidence="8 9">
    <name type="scientific">Ramlibacter agri</name>
    <dbReference type="NCBI Taxonomy" id="2728837"/>
    <lineage>
        <taxon>Bacteria</taxon>
        <taxon>Pseudomonadati</taxon>
        <taxon>Pseudomonadota</taxon>
        <taxon>Betaproteobacteria</taxon>
        <taxon>Burkholderiales</taxon>
        <taxon>Comamonadaceae</taxon>
        <taxon>Ramlibacter</taxon>
    </lineage>
</organism>
<evidence type="ECO:0000256" key="6">
    <source>
        <dbReference type="ARBA" id="ARBA00022840"/>
    </source>
</evidence>
<dbReference type="PROSITE" id="PS50109">
    <property type="entry name" value="HIS_KIN"/>
    <property type="match status" value="1"/>
</dbReference>